<comment type="caution">
    <text evidence="1">The sequence shown here is derived from an EMBL/GenBank/DDBJ whole genome shotgun (WGS) entry which is preliminary data.</text>
</comment>
<dbReference type="InterPro" id="IPR016155">
    <property type="entry name" value="Mopterin_synth/thiamin_S_b"/>
</dbReference>
<reference evidence="2" key="1">
    <citation type="journal article" date="2019" name="Int. J. Syst. Evol. Microbiol.">
        <title>The Global Catalogue of Microorganisms (GCM) 10K type strain sequencing project: providing services to taxonomists for standard genome sequencing and annotation.</title>
        <authorList>
            <consortium name="The Broad Institute Genomics Platform"/>
            <consortium name="The Broad Institute Genome Sequencing Center for Infectious Disease"/>
            <person name="Wu L."/>
            <person name="Ma J."/>
        </authorList>
    </citation>
    <scope>NUCLEOTIDE SEQUENCE [LARGE SCALE GENOMIC DNA]</scope>
    <source>
        <strain evidence="2">CGMCC-1.15741</strain>
    </source>
</reference>
<dbReference type="Gene3D" id="3.10.20.30">
    <property type="match status" value="1"/>
</dbReference>
<dbReference type="PANTHER" id="PTHR34472:SF1">
    <property type="entry name" value="SULFUR CARRIER PROTEIN THIS"/>
    <property type="match status" value="1"/>
</dbReference>
<dbReference type="CDD" id="cd00565">
    <property type="entry name" value="Ubl_ThiS"/>
    <property type="match status" value="1"/>
</dbReference>
<dbReference type="PANTHER" id="PTHR34472">
    <property type="entry name" value="SULFUR CARRIER PROTEIN THIS"/>
    <property type="match status" value="1"/>
</dbReference>
<dbReference type="SUPFAM" id="SSF54285">
    <property type="entry name" value="MoaD/ThiS"/>
    <property type="match status" value="1"/>
</dbReference>
<dbReference type="EMBL" id="JBHSSW010000066">
    <property type="protein sequence ID" value="MFC6199777.1"/>
    <property type="molecule type" value="Genomic_DNA"/>
</dbReference>
<dbReference type="InterPro" id="IPR003749">
    <property type="entry name" value="ThiS/MoaD-like"/>
</dbReference>
<name>A0ABW1SET7_9PROT</name>
<dbReference type="Proteomes" id="UP001596303">
    <property type="component" value="Unassembled WGS sequence"/>
</dbReference>
<dbReference type="NCBIfam" id="TIGR01683">
    <property type="entry name" value="thiS"/>
    <property type="match status" value="1"/>
</dbReference>
<dbReference type="InterPro" id="IPR012675">
    <property type="entry name" value="Beta-grasp_dom_sf"/>
</dbReference>
<evidence type="ECO:0000313" key="1">
    <source>
        <dbReference type="EMBL" id="MFC6199777.1"/>
    </source>
</evidence>
<dbReference type="RefSeq" id="WP_377381210.1">
    <property type="nucleotide sequence ID" value="NZ_JBHSSW010000066.1"/>
</dbReference>
<organism evidence="1 2">
    <name type="scientific">Ponticaulis profundi</name>
    <dbReference type="NCBI Taxonomy" id="2665222"/>
    <lineage>
        <taxon>Bacteria</taxon>
        <taxon>Pseudomonadati</taxon>
        <taxon>Pseudomonadota</taxon>
        <taxon>Alphaproteobacteria</taxon>
        <taxon>Hyphomonadales</taxon>
        <taxon>Hyphomonadaceae</taxon>
        <taxon>Ponticaulis</taxon>
    </lineage>
</organism>
<keyword evidence="2" id="KW-1185">Reference proteome</keyword>
<sequence>MSVLQLVTELELNPKGVAVERNLEIVPKSLHGDTLLQEGDSLEIVEFVGGG</sequence>
<evidence type="ECO:0000313" key="2">
    <source>
        <dbReference type="Proteomes" id="UP001596303"/>
    </source>
</evidence>
<protein>
    <submittedName>
        <fullName evidence="1">Sulfur carrier protein ThiS</fullName>
    </submittedName>
</protein>
<proteinExistence type="predicted"/>
<accession>A0ABW1SET7</accession>
<gene>
    <name evidence="1" type="primary">thiS</name>
    <name evidence="1" type="ORF">ACFQDM_16990</name>
</gene>
<dbReference type="InterPro" id="IPR010035">
    <property type="entry name" value="Thi_S"/>
</dbReference>
<dbReference type="Pfam" id="PF02597">
    <property type="entry name" value="ThiS"/>
    <property type="match status" value="1"/>
</dbReference>